<dbReference type="GO" id="GO:0035556">
    <property type="term" value="P:intracellular signal transduction"/>
    <property type="evidence" value="ECO:0007669"/>
    <property type="project" value="TreeGrafter"/>
</dbReference>
<comment type="similarity">
    <text evidence="4">Belongs to the protein kinase superfamily.</text>
</comment>
<keyword evidence="2 3" id="KW-0067">ATP-binding</keyword>
<dbReference type="GO" id="GO:0004674">
    <property type="term" value="F:protein serine/threonine kinase activity"/>
    <property type="evidence" value="ECO:0007669"/>
    <property type="project" value="UniProtKB-KW"/>
</dbReference>
<evidence type="ECO:0000256" key="1">
    <source>
        <dbReference type="ARBA" id="ARBA00022741"/>
    </source>
</evidence>
<dbReference type="InterPro" id="IPR011009">
    <property type="entry name" value="Kinase-like_dom_sf"/>
</dbReference>
<dbReference type="Gene3D" id="1.10.510.10">
    <property type="entry name" value="Transferase(Phosphotransferase) domain 1"/>
    <property type="match status" value="1"/>
</dbReference>
<dbReference type="GO" id="GO:0005524">
    <property type="term" value="F:ATP binding"/>
    <property type="evidence" value="ECO:0007669"/>
    <property type="project" value="UniProtKB-UniRule"/>
</dbReference>
<feature type="binding site" evidence="3">
    <location>
        <position position="49"/>
    </location>
    <ligand>
        <name>ATP</name>
        <dbReference type="ChEBI" id="CHEBI:30616"/>
    </ligand>
</feature>
<dbReference type="OrthoDB" id="193931at2759"/>
<keyword evidence="4" id="KW-0723">Serine/threonine-protein kinase</keyword>
<dbReference type="InterPro" id="IPR017441">
    <property type="entry name" value="Protein_kinase_ATP_BS"/>
</dbReference>
<feature type="non-terminal residue" evidence="6">
    <location>
        <position position="343"/>
    </location>
</feature>
<reference evidence="6" key="1">
    <citation type="submission" date="2021-04" db="EMBL/GenBank/DDBJ databases">
        <authorList>
            <consortium name="Molecular Ecology Group"/>
        </authorList>
    </citation>
    <scope>NUCLEOTIDE SEQUENCE</scope>
</reference>
<dbReference type="AlphaFoldDB" id="A0A8S3ZCR3"/>
<dbReference type="PROSITE" id="PS00108">
    <property type="entry name" value="PROTEIN_KINASE_ST"/>
    <property type="match status" value="1"/>
</dbReference>
<comment type="caution">
    <text evidence="6">The sequence shown here is derived from an EMBL/GenBank/DDBJ whole genome shotgun (WGS) entry which is preliminary data.</text>
</comment>
<evidence type="ECO:0000256" key="4">
    <source>
        <dbReference type="RuleBase" id="RU000304"/>
    </source>
</evidence>
<organism evidence="6 7">
    <name type="scientific">Candidula unifasciata</name>
    <dbReference type="NCBI Taxonomy" id="100452"/>
    <lineage>
        <taxon>Eukaryota</taxon>
        <taxon>Metazoa</taxon>
        <taxon>Spiralia</taxon>
        <taxon>Lophotrochozoa</taxon>
        <taxon>Mollusca</taxon>
        <taxon>Gastropoda</taxon>
        <taxon>Heterobranchia</taxon>
        <taxon>Euthyneura</taxon>
        <taxon>Panpulmonata</taxon>
        <taxon>Eupulmonata</taxon>
        <taxon>Stylommatophora</taxon>
        <taxon>Helicina</taxon>
        <taxon>Helicoidea</taxon>
        <taxon>Geomitridae</taxon>
        <taxon>Candidula</taxon>
    </lineage>
</organism>
<keyword evidence="7" id="KW-1185">Reference proteome</keyword>
<dbReference type="SMART" id="SM00220">
    <property type="entry name" value="S_TKc"/>
    <property type="match status" value="1"/>
</dbReference>
<dbReference type="FunFam" id="1.10.510.10:FF:000571">
    <property type="entry name" value="Maternal embryonic leucine zipper kinase"/>
    <property type="match status" value="1"/>
</dbReference>
<dbReference type="PANTHER" id="PTHR24346:SF110">
    <property type="entry name" value="NON-SPECIFIC SERINE_THREONINE PROTEIN KINASE"/>
    <property type="match status" value="1"/>
</dbReference>
<keyword evidence="1 3" id="KW-0547">Nucleotide-binding</keyword>
<gene>
    <name evidence="6" type="ORF">CUNI_LOCUS11263</name>
</gene>
<evidence type="ECO:0000313" key="7">
    <source>
        <dbReference type="Proteomes" id="UP000678393"/>
    </source>
</evidence>
<evidence type="ECO:0000256" key="3">
    <source>
        <dbReference type="PROSITE-ProRule" id="PRU10141"/>
    </source>
</evidence>
<dbReference type="PANTHER" id="PTHR24346">
    <property type="entry name" value="MAP/MICROTUBULE AFFINITY-REGULATING KINASE"/>
    <property type="match status" value="1"/>
</dbReference>
<dbReference type="EMBL" id="CAJHNH020002135">
    <property type="protein sequence ID" value="CAG5125705.1"/>
    <property type="molecule type" value="Genomic_DNA"/>
</dbReference>
<keyword evidence="4" id="KW-0808">Transferase</keyword>
<proteinExistence type="inferred from homology"/>
<dbReference type="Pfam" id="PF00069">
    <property type="entry name" value="Pkinase"/>
    <property type="match status" value="1"/>
</dbReference>
<dbReference type="PROSITE" id="PS50011">
    <property type="entry name" value="PROTEIN_KINASE_DOM"/>
    <property type="match status" value="1"/>
</dbReference>
<evidence type="ECO:0000313" key="6">
    <source>
        <dbReference type="EMBL" id="CAG5125705.1"/>
    </source>
</evidence>
<accession>A0A8S3ZCR3</accession>
<evidence type="ECO:0000259" key="5">
    <source>
        <dbReference type="PROSITE" id="PS50011"/>
    </source>
</evidence>
<dbReference type="InterPro" id="IPR008271">
    <property type="entry name" value="Ser/Thr_kinase_AS"/>
</dbReference>
<keyword evidence="4" id="KW-0418">Kinase</keyword>
<dbReference type="InterPro" id="IPR000719">
    <property type="entry name" value="Prot_kinase_dom"/>
</dbReference>
<protein>
    <recommendedName>
        <fullName evidence="5">Protein kinase domain-containing protein</fullName>
    </recommendedName>
</protein>
<dbReference type="Proteomes" id="UP000678393">
    <property type="component" value="Unassembled WGS sequence"/>
</dbReference>
<name>A0A8S3ZCR3_9EUPU</name>
<dbReference type="PROSITE" id="PS00107">
    <property type="entry name" value="PROTEIN_KINASE_ATP"/>
    <property type="match status" value="1"/>
</dbReference>
<evidence type="ECO:0000256" key="2">
    <source>
        <dbReference type="ARBA" id="ARBA00022840"/>
    </source>
</evidence>
<feature type="domain" description="Protein kinase" evidence="5">
    <location>
        <begin position="20"/>
        <end position="275"/>
    </location>
</feature>
<sequence length="343" mass="39107">MAKYGESMAPGQGRVKIGKYTLGSVIGKGAFGKVAIGVHERSGKIVAVKSLAKDKLLKGRRLYHLSIEIQNLKMFVRHPLFIKLYDVLFTPTHVFMIMEYADTDLEKHMSENPDGLPSDEARRFMQQIIAAVDFCHKQDIVHRDLKLSNILLDRYDNVKIADFGLSNVMTEGEFLVTFCGTMAFAPPEVHDRTRYIGPELDIWSCGVILYILLFNKSSMPFNMTKVPHKTKFNVNGRFTVPRPLEDSLDNLLAYMLEPNPDERATILDIRSNVWFSTDLPEEFFPLPSEMDSYVIKADIVQKICQYKGLDEAEVRMALIENDPDNEINQIYNLIATYPSRSND</sequence>
<dbReference type="GO" id="GO:0005737">
    <property type="term" value="C:cytoplasm"/>
    <property type="evidence" value="ECO:0007669"/>
    <property type="project" value="TreeGrafter"/>
</dbReference>
<dbReference type="SUPFAM" id="SSF56112">
    <property type="entry name" value="Protein kinase-like (PK-like)"/>
    <property type="match status" value="1"/>
</dbReference>